<sequence>MTQSASLFQQAMGEEFGRLDAVLQRFHRLQGEHELEGRVQTGAPRTLLARLLGLALGTPRTAVEGEIHFELQASPDAETWTRIFPEQVMRSSMHLHQGGLVERLGPARLCFALRAVDGRLHMRLQRLYFLGIPCPGWLAPRIVAEETGVGQRLQFHIEAAVPLIGVVASYRGHLRLPEEKK</sequence>
<dbReference type="KEGG" id="ctes:O987_15355"/>
<feature type="domain" description="DUF4166" evidence="1">
    <location>
        <begin position="19"/>
        <end position="174"/>
    </location>
</feature>
<name>A0A076PV07_COMTE</name>
<organism evidence="2 3">
    <name type="scientific">Comamonas testosteroni TK102</name>
    <dbReference type="NCBI Taxonomy" id="1392005"/>
    <lineage>
        <taxon>Bacteria</taxon>
        <taxon>Pseudomonadati</taxon>
        <taxon>Pseudomonadota</taxon>
        <taxon>Betaproteobacteria</taxon>
        <taxon>Burkholderiales</taxon>
        <taxon>Comamonadaceae</taxon>
        <taxon>Comamonas</taxon>
    </lineage>
</organism>
<dbReference type="InterPro" id="IPR025311">
    <property type="entry name" value="DUF4166"/>
</dbReference>
<dbReference type="EMBL" id="CP006704">
    <property type="protein sequence ID" value="AIJ47182.1"/>
    <property type="molecule type" value="Genomic_DNA"/>
</dbReference>
<dbReference type="HOGENOM" id="CLU_099001_0_0_4"/>
<dbReference type="AlphaFoldDB" id="A0A076PV07"/>
<evidence type="ECO:0000313" key="3">
    <source>
        <dbReference type="Proteomes" id="UP000028782"/>
    </source>
</evidence>
<evidence type="ECO:0000259" key="1">
    <source>
        <dbReference type="Pfam" id="PF13761"/>
    </source>
</evidence>
<gene>
    <name evidence="2" type="ORF">O987_15355</name>
</gene>
<dbReference type="Proteomes" id="UP000028782">
    <property type="component" value="Chromosome"/>
</dbReference>
<dbReference type="RefSeq" id="WP_003054780.1">
    <property type="nucleotide sequence ID" value="NZ_CP006704.1"/>
</dbReference>
<dbReference type="Pfam" id="PF13761">
    <property type="entry name" value="DUF4166"/>
    <property type="match status" value="1"/>
</dbReference>
<accession>A0A076PV07</accession>
<evidence type="ECO:0000313" key="2">
    <source>
        <dbReference type="EMBL" id="AIJ47182.1"/>
    </source>
</evidence>
<reference evidence="2 3" key="1">
    <citation type="journal article" date="2014" name="Genome Announc.">
        <title>Complete Genome Sequence of Polychlorinated Biphenyl Degrader Comamonas testosteroni TK102 (NBRC 109938).</title>
        <authorList>
            <person name="Fukuda K."/>
            <person name="Hosoyama A."/>
            <person name="Tsuchikane K."/>
            <person name="Ohji S."/>
            <person name="Yamazoe A."/>
            <person name="Fujita N."/>
            <person name="Shintani M."/>
            <person name="Kimbara K."/>
        </authorList>
    </citation>
    <scope>NUCLEOTIDE SEQUENCE [LARGE SCALE GENOMIC DNA]</scope>
    <source>
        <strain evidence="2">TK102</strain>
    </source>
</reference>
<proteinExistence type="predicted"/>
<protein>
    <recommendedName>
        <fullName evidence="1">DUF4166 domain-containing protein</fullName>
    </recommendedName>
</protein>